<dbReference type="InterPro" id="IPR000160">
    <property type="entry name" value="GGDEF_dom"/>
</dbReference>
<dbReference type="InterPro" id="IPR043128">
    <property type="entry name" value="Rev_trsase/Diguanyl_cyclase"/>
</dbReference>
<dbReference type="Gene3D" id="3.30.450.20">
    <property type="entry name" value="PAS domain"/>
    <property type="match status" value="1"/>
</dbReference>
<dbReference type="RefSeq" id="WP_186862637.1">
    <property type="nucleotide sequence ID" value="NZ_JACOGC010000002.1"/>
</dbReference>
<evidence type="ECO:0000256" key="1">
    <source>
        <dbReference type="ARBA" id="ARBA00012528"/>
    </source>
</evidence>
<reference evidence="7 8" key="1">
    <citation type="submission" date="2020-08" db="EMBL/GenBank/DDBJ databases">
        <title>Novel species isolated from subtropical streams in China.</title>
        <authorList>
            <person name="Lu H."/>
        </authorList>
    </citation>
    <scope>NUCLEOTIDE SEQUENCE [LARGE SCALE GENOMIC DNA]</scope>
    <source>
        <strain evidence="7 8">FT31W</strain>
    </source>
</reference>
<dbReference type="InterPro" id="IPR050469">
    <property type="entry name" value="Diguanylate_Cyclase"/>
</dbReference>
<dbReference type="SUPFAM" id="SSF55073">
    <property type="entry name" value="Nucleotide cyclase"/>
    <property type="match status" value="1"/>
</dbReference>
<organism evidence="7 8">
    <name type="scientific">Undibacterium griseum</name>
    <dbReference type="NCBI Taxonomy" id="2762295"/>
    <lineage>
        <taxon>Bacteria</taxon>
        <taxon>Pseudomonadati</taxon>
        <taxon>Pseudomonadota</taxon>
        <taxon>Betaproteobacteria</taxon>
        <taxon>Burkholderiales</taxon>
        <taxon>Oxalobacteraceae</taxon>
        <taxon>Undibacterium</taxon>
    </lineage>
</organism>
<name>A0ABR6YMJ1_9BURK</name>
<dbReference type="Proteomes" id="UP000613113">
    <property type="component" value="Unassembled WGS sequence"/>
</dbReference>
<feature type="domain" description="HAMP" evidence="5">
    <location>
        <begin position="318"/>
        <end position="371"/>
    </location>
</feature>
<keyword evidence="3" id="KW-0175">Coiled coil</keyword>
<dbReference type="SMART" id="SM00267">
    <property type="entry name" value="GGDEF"/>
    <property type="match status" value="1"/>
</dbReference>
<keyword evidence="4" id="KW-1133">Transmembrane helix</keyword>
<feature type="coiled-coil region" evidence="3">
    <location>
        <begin position="377"/>
        <end position="404"/>
    </location>
</feature>
<dbReference type="Gene3D" id="3.30.70.270">
    <property type="match status" value="1"/>
</dbReference>
<feature type="domain" description="GGDEF" evidence="6">
    <location>
        <begin position="432"/>
        <end position="560"/>
    </location>
</feature>
<gene>
    <name evidence="7" type="ORF">H8K27_08160</name>
</gene>
<keyword evidence="4" id="KW-0472">Membrane</keyword>
<evidence type="ECO:0000256" key="3">
    <source>
        <dbReference type="SAM" id="Coils"/>
    </source>
</evidence>
<dbReference type="PROSITE" id="PS50887">
    <property type="entry name" value="GGDEF"/>
    <property type="match status" value="1"/>
</dbReference>
<dbReference type="SUPFAM" id="SSF158472">
    <property type="entry name" value="HAMP domain-like"/>
    <property type="match status" value="1"/>
</dbReference>
<keyword evidence="8" id="KW-1185">Reference proteome</keyword>
<dbReference type="CDD" id="cd01949">
    <property type="entry name" value="GGDEF"/>
    <property type="match status" value="1"/>
</dbReference>
<dbReference type="EMBL" id="JACOGC010000002">
    <property type="protein sequence ID" value="MBC3885098.1"/>
    <property type="molecule type" value="Genomic_DNA"/>
</dbReference>
<accession>A0ABR6YMJ1</accession>
<evidence type="ECO:0000259" key="5">
    <source>
        <dbReference type="PROSITE" id="PS50885"/>
    </source>
</evidence>
<dbReference type="CDD" id="cd12914">
    <property type="entry name" value="PDC1_DGC_like"/>
    <property type="match status" value="1"/>
</dbReference>
<comment type="catalytic activity">
    <reaction evidence="2">
        <text>2 GTP = 3',3'-c-di-GMP + 2 diphosphate</text>
        <dbReference type="Rhea" id="RHEA:24898"/>
        <dbReference type="ChEBI" id="CHEBI:33019"/>
        <dbReference type="ChEBI" id="CHEBI:37565"/>
        <dbReference type="ChEBI" id="CHEBI:58805"/>
        <dbReference type="EC" id="2.7.7.65"/>
    </reaction>
</comment>
<dbReference type="NCBIfam" id="TIGR00254">
    <property type="entry name" value="GGDEF"/>
    <property type="match status" value="1"/>
</dbReference>
<dbReference type="CDD" id="cd06225">
    <property type="entry name" value="HAMP"/>
    <property type="match status" value="1"/>
</dbReference>
<evidence type="ECO:0000259" key="6">
    <source>
        <dbReference type="PROSITE" id="PS50887"/>
    </source>
</evidence>
<evidence type="ECO:0000256" key="2">
    <source>
        <dbReference type="ARBA" id="ARBA00034247"/>
    </source>
</evidence>
<sequence length="560" mass="62091">MKLKPRPLHTIIVSSFIALVLLLGFPTYLYINKIHTDQLISDRGAVLRTLAKGTATVLAKNMKERRREVELLAQTPLFVQASLDSKEFDASLARLHRSYAHYSWIGLTDTHGKVLHATNDHLLGTDVSARPWFQHASQEVYVGDLHEAKLLAGLLPNKTHEWPVRFIDFASPVYDESGKLRAVLGAHAHWRWTAEAVSEVMPEGAAKRKIEIFIVNGNNEIIYPDHPEKMPGNPMAPKELKGDDSTFDNWGGKDSYLTTVANVGEPVADGKWPLGWKVMVRQPRSQVLSEVDNLEKDITLGLVAVGLIFISLAWLLGHFISRPIIQLAKIAKQVSGGDETIQFNVSANSRELKELNSAIENMAVTLLARKHALEDANRDLMSTVAERTAELEAANNELRQLARRDTLTGLPNRLAAKEQLLHEFNRMIRSQEPYAVLMMDIDFFKRVNDTYGHATGDAVLTHVATHIQASLRKTDFVGRIGGEEFLVILPMTNHAGAMSIAEKVRAHIESSPVDPVGKVTVSIGVSVAALDQSDAEMAVRQADQYLYKAKQAGRNQVASV</sequence>
<dbReference type="SMART" id="SM00304">
    <property type="entry name" value="HAMP"/>
    <property type="match status" value="1"/>
</dbReference>
<dbReference type="EC" id="2.7.7.65" evidence="1"/>
<comment type="caution">
    <text evidence="7">The sequence shown here is derived from an EMBL/GenBank/DDBJ whole genome shotgun (WGS) entry which is preliminary data.</text>
</comment>
<dbReference type="PANTHER" id="PTHR45138:SF9">
    <property type="entry name" value="DIGUANYLATE CYCLASE DGCM-RELATED"/>
    <property type="match status" value="1"/>
</dbReference>
<dbReference type="Pfam" id="PF00990">
    <property type="entry name" value="GGDEF"/>
    <property type="match status" value="1"/>
</dbReference>
<dbReference type="InterPro" id="IPR029787">
    <property type="entry name" value="Nucleotide_cyclase"/>
</dbReference>
<dbReference type="Gene3D" id="6.10.340.10">
    <property type="match status" value="1"/>
</dbReference>
<dbReference type="PANTHER" id="PTHR45138">
    <property type="entry name" value="REGULATORY COMPONENTS OF SENSORY TRANSDUCTION SYSTEM"/>
    <property type="match status" value="1"/>
</dbReference>
<evidence type="ECO:0000313" key="7">
    <source>
        <dbReference type="EMBL" id="MBC3885098.1"/>
    </source>
</evidence>
<evidence type="ECO:0000313" key="8">
    <source>
        <dbReference type="Proteomes" id="UP000613113"/>
    </source>
</evidence>
<feature type="transmembrane region" description="Helical" evidence="4">
    <location>
        <begin position="298"/>
        <end position="320"/>
    </location>
</feature>
<dbReference type="InterPro" id="IPR003660">
    <property type="entry name" value="HAMP_dom"/>
</dbReference>
<dbReference type="Pfam" id="PF00672">
    <property type="entry name" value="HAMP"/>
    <property type="match status" value="1"/>
</dbReference>
<proteinExistence type="predicted"/>
<feature type="transmembrane region" description="Helical" evidence="4">
    <location>
        <begin position="12"/>
        <end position="31"/>
    </location>
</feature>
<dbReference type="PROSITE" id="PS50885">
    <property type="entry name" value="HAMP"/>
    <property type="match status" value="1"/>
</dbReference>
<evidence type="ECO:0000256" key="4">
    <source>
        <dbReference type="SAM" id="Phobius"/>
    </source>
</evidence>
<protein>
    <recommendedName>
        <fullName evidence="1">diguanylate cyclase</fullName>
        <ecNumber evidence="1">2.7.7.65</ecNumber>
    </recommendedName>
</protein>
<keyword evidence="4" id="KW-0812">Transmembrane</keyword>